<keyword evidence="1" id="KW-0812">Transmembrane</keyword>
<dbReference type="EMBL" id="RJKL01000001">
    <property type="protein sequence ID" value="ROP31470.1"/>
    <property type="molecule type" value="Genomic_DNA"/>
</dbReference>
<dbReference type="Proteomes" id="UP000271683">
    <property type="component" value="Unassembled WGS sequence"/>
</dbReference>
<name>A0A3N1GMJ0_9ACTN</name>
<evidence type="ECO:0000256" key="1">
    <source>
        <dbReference type="SAM" id="Phobius"/>
    </source>
</evidence>
<keyword evidence="1" id="KW-1133">Transmembrane helix</keyword>
<gene>
    <name evidence="2" type="ORF">EDD30_4376</name>
</gene>
<feature type="transmembrane region" description="Helical" evidence="1">
    <location>
        <begin position="53"/>
        <end position="74"/>
    </location>
</feature>
<comment type="caution">
    <text evidence="2">The sequence shown here is derived from an EMBL/GenBank/DDBJ whole genome shotgun (WGS) entry which is preliminary data.</text>
</comment>
<proteinExistence type="predicted"/>
<protein>
    <submittedName>
        <fullName evidence="2">Uncharacterized protein</fullName>
    </submittedName>
</protein>
<sequence length="147" mass="16053">MADPQKAGREAAPQQGFTRTRNCSNEWVEVCLVSTILRFIEPRPFERFVVTPFALLFLIALAGSSCFAIGRALGRGERYEKGYREGFRDGETGSLARAARLIQLSERRSIAPAVESMLIPSHVPQQASVRTAAPAIAGIPARPQLAL</sequence>
<accession>A0A3N1GMJ0</accession>
<dbReference type="AlphaFoldDB" id="A0A3N1GMJ0"/>
<keyword evidence="1" id="KW-0472">Membrane</keyword>
<organism evidence="2 3">
    <name type="scientific">Couchioplanes caeruleus</name>
    <dbReference type="NCBI Taxonomy" id="56438"/>
    <lineage>
        <taxon>Bacteria</taxon>
        <taxon>Bacillati</taxon>
        <taxon>Actinomycetota</taxon>
        <taxon>Actinomycetes</taxon>
        <taxon>Micromonosporales</taxon>
        <taxon>Micromonosporaceae</taxon>
        <taxon>Couchioplanes</taxon>
    </lineage>
</organism>
<evidence type="ECO:0000313" key="3">
    <source>
        <dbReference type="Proteomes" id="UP000271683"/>
    </source>
</evidence>
<reference evidence="2 3" key="1">
    <citation type="submission" date="2018-11" db="EMBL/GenBank/DDBJ databases">
        <title>Sequencing the genomes of 1000 actinobacteria strains.</title>
        <authorList>
            <person name="Klenk H.-P."/>
        </authorList>
    </citation>
    <scope>NUCLEOTIDE SEQUENCE [LARGE SCALE GENOMIC DNA]</scope>
    <source>
        <strain evidence="2 3">DSM 43634</strain>
    </source>
</reference>
<evidence type="ECO:0000313" key="2">
    <source>
        <dbReference type="EMBL" id="ROP31470.1"/>
    </source>
</evidence>